<reference evidence="3 4" key="1">
    <citation type="submission" date="2015-10" db="EMBL/GenBank/DDBJ databases">
        <authorList>
            <person name="Gilbert D.G."/>
        </authorList>
    </citation>
    <scope>NUCLEOTIDE SEQUENCE [LARGE SCALE GENOMIC DNA]</scope>
    <source>
        <strain evidence="3">COMA1</strain>
    </source>
</reference>
<evidence type="ECO:0000313" key="4">
    <source>
        <dbReference type="Proteomes" id="UP000199032"/>
    </source>
</evidence>
<evidence type="ECO:0000259" key="2">
    <source>
        <dbReference type="PROSITE" id="PS50234"/>
    </source>
</evidence>
<dbReference type="Proteomes" id="UP000199032">
    <property type="component" value="Unassembled WGS sequence"/>
</dbReference>
<gene>
    <name evidence="3" type="ORF">COMA1_10885</name>
</gene>
<keyword evidence="4" id="KW-1185">Reference proteome</keyword>
<protein>
    <recommendedName>
        <fullName evidence="2">VWFA domain-containing protein</fullName>
    </recommendedName>
</protein>
<dbReference type="InterPro" id="IPR036465">
    <property type="entry name" value="vWFA_dom_sf"/>
</dbReference>
<dbReference type="InterPro" id="IPR051928">
    <property type="entry name" value="NorD/CobT"/>
</dbReference>
<dbReference type="AlphaFoldDB" id="A0A0S4L8J3"/>
<feature type="domain" description="VWFA" evidence="2">
    <location>
        <begin position="806"/>
        <end position="992"/>
    </location>
</feature>
<dbReference type="CDD" id="cd01454">
    <property type="entry name" value="vWA_norD_type"/>
    <property type="match status" value="1"/>
</dbReference>
<evidence type="ECO:0000313" key="3">
    <source>
        <dbReference type="EMBL" id="CUS32936.1"/>
    </source>
</evidence>
<name>A0A0S4L8J3_9BACT</name>
<sequence>MTDVSSRQILRDRLSSELGPTVAESLVTRLVHETGKPDVCAQVLTLLNELEEFSPKAACAAIGTLPELDRRSGLSPLILWLDLGSTLAESSGASALKYFKESPLVLGLIEQPEARSEVLTIGLEIAEQDANVALEFIRQAPQIVASVPSDQLRRWLDVGIELTHINVVVGLEFIHHISTLVSVLSLEYVRSWTMLGMKLVGTNSLGKPDYMATMEFLRTSPMILRDIEDEAVRGRVIALCLALADHSPESSLTWLATSPAAMRVLPSLEWRIKVLQYGVLLAEKDAEATVQYLHRAPELVGLIGGGPEAVARFENWFKAGMEVLAYSPDGARAYFAAESQKALGSVEVALSGVPFRQVARRVKLFVQGLCGTEVAVAALPDSVTSQARATVSADGRTISLPALLRRYQTAAENERLYIVMAAHEAGHLEFGTYGLKLESLADLVETVQHRYGQSKRGRPETLAALFECYPHPVLVRDLWIVLEDARVEYLLQTEYPGLRPDLVRLAGEAITPRDPAQGVTAKELIVDCLLRLSTGEAEEAVVPKAVREEVSLLWGMCQSVLKPTAVAEDTVRAVDAVYTRMEELLVARGEMITVEQQEEAKEPEPQEIQPKQTGETYQAVAEVAYRGAMHPEFVTWSEERVEGQSVESDQLPSQGRLSDQERRASGIMGGGRSLQSVVEECLAVEGERQPLQGMTSQDERVIFYPEWDCRIDDYRPNWCRVVEGPADRGSDEFVATTLAARQSTVKSLRRFFEQLRPAAFRRIAGQMDGEDVDLDAIVRRIGEQRVGVEGDDHVYIRREKHERDVAVAFLVDISGSTSRTLDNGRRVIDIEKEGLVLLCEALEAVGDQYGLYAYSSQGRAHVEFLTIKDFDDRLGAATAHRLGSVAPRHQNRDGAAIRHATAKLLARSVKTRILILLSDGRPLDEQYKDDYALEDTKVALREARQRGVETFCVTVDKEADNYLRRMYGEVHYRVIDSIDALPTKLPRIYQRLTA</sequence>
<accession>A0A0S4L8J3</accession>
<dbReference type="SMART" id="SM00327">
    <property type="entry name" value="VWA"/>
    <property type="match status" value="1"/>
</dbReference>
<dbReference type="Gene3D" id="3.40.50.410">
    <property type="entry name" value="von Willebrand factor, type A domain"/>
    <property type="match status" value="1"/>
</dbReference>
<feature type="compositionally biased region" description="Polar residues" evidence="1">
    <location>
        <begin position="645"/>
        <end position="657"/>
    </location>
</feature>
<feature type="region of interest" description="Disordered" evidence="1">
    <location>
        <begin position="639"/>
        <end position="662"/>
    </location>
</feature>
<proteinExistence type="predicted"/>
<dbReference type="InterPro" id="IPR002035">
    <property type="entry name" value="VWF_A"/>
</dbReference>
<dbReference type="SUPFAM" id="SSF53300">
    <property type="entry name" value="vWA-like"/>
    <property type="match status" value="1"/>
</dbReference>
<dbReference type="RefSeq" id="WP_090744208.1">
    <property type="nucleotide sequence ID" value="NZ_CZQA01000001.1"/>
</dbReference>
<organism evidence="3 4">
    <name type="scientific">Candidatus Nitrospira nitrosa</name>
    <dbReference type="NCBI Taxonomy" id="1742972"/>
    <lineage>
        <taxon>Bacteria</taxon>
        <taxon>Pseudomonadati</taxon>
        <taxon>Nitrospirota</taxon>
        <taxon>Nitrospiria</taxon>
        <taxon>Nitrospirales</taxon>
        <taxon>Nitrospiraceae</taxon>
        <taxon>Nitrospira</taxon>
    </lineage>
</organism>
<dbReference type="Pfam" id="PF00092">
    <property type="entry name" value="VWA"/>
    <property type="match status" value="1"/>
</dbReference>
<evidence type="ECO:0000256" key="1">
    <source>
        <dbReference type="SAM" id="MobiDB-lite"/>
    </source>
</evidence>
<dbReference type="STRING" id="1742972.COMA1_10885"/>
<dbReference type="PANTHER" id="PTHR41248:SF1">
    <property type="entry name" value="NORD PROTEIN"/>
    <property type="match status" value="1"/>
</dbReference>
<dbReference type="OrthoDB" id="9808317at2"/>
<dbReference type="PANTHER" id="PTHR41248">
    <property type="entry name" value="NORD PROTEIN"/>
    <property type="match status" value="1"/>
</dbReference>
<dbReference type="PROSITE" id="PS50234">
    <property type="entry name" value="VWFA"/>
    <property type="match status" value="1"/>
</dbReference>
<dbReference type="EMBL" id="CZQA01000001">
    <property type="protein sequence ID" value="CUS32936.1"/>
    <property type="molecule type" value="Genomic_DNA"/>
</dbReference>